<organism evidence="3">
    <name type="scientific">Candidatus Kentrum sp. SD</name>
    <dbReference type="NCBI Taxonomy" id="2126332"/>
    <lineage>
        <taxon>Bacteria</taxon>
        <taxon>Pseudomonadati</taxon>
        <taxon>Pseudomonadota</taxon>
        <taxon>Gammaproteobacteria</taxon>
        <taxon>Candidatus Kentrum</taxon>
    </lineage>
</organism>
<feature type="chain" id="PRO_5036113542" evidence="1">
    <location>
        <begin position="28"/>
        <end position="224"/>
    </location>
</feature>
<reference evidence="3" key="1">
    <citation type="submission" date="2019-02" db="EMBL/GenBank/DDBJ databases">
        <authorList>
            <person name="Gruber-Vodicka R. H."/>
            <person name="Seah K. B. B."/>
        </authorList>
    </citation>
    <scope>NUCLEOTIDE SEQUENCE</scope>
    <source>
        <strain evidence="3">BECK_S1320</strain>
        <strain evidence="2">BECK_S1321</strain>
    </source>
</reference>
<keyword evidence="1" id="KW-0732">Signal</keyword>
<evidence type="ECO:0000313" key="2">
    <source>
        <dbReference type="EMBL" id="VFK36513.1"/>
    </source>
</evidence>
<accession>A0A450YCE4</accession>
<protein>
    <submittedName>
        <fullName evidence="3">Uncharacterized protein</fullName>
    </submittedName>
</protein>
<feature type="signal peptide" evidence="1">
    <location>
        <begin position="1"/>
        <end position="27"/>
    </location>
</feature>
<dbReference type="AlphaFoldDB" id="A0A450YCE4"/>
<dbReference type="EMBL" id="CAADFR010000002">
    <property type="protein sequence ID" value="VFK36513.1"/>
    <property type="molecule type" value="Genomic_DNA"/>
</dbReference>
<evidence type="ECO:0000256" key="1">
    <source>
        <dbReference type="SAM" id="SignalP"/>
    </source>
</evidence>
<gene>
    <name evidence="3" type="ORF">BECKSD772E_GA0070983_100244</name>
    <name evidence="2" type="ORF">BECKSD772F_GA0070984_100246</name>
</gene>
<sequence>MKKTRNTVGGLWICFALGLLASGYAGAEEAYRKAILDAMVIEEHEIVTLPVPVAYENGKVKAVTWTKYHGNYTEGKEMKTTWGDSWVTLDNAVKSRCGHFERKTLHRDIHKLLGLPLGDEHEYRFVTLMVDYDDLFRPCADPSLEKKKCTAEFPEDVSQGHRDWHESQSEKSYQTGGGYPWTRLGYTYNWKPDQNEIGPAEFVIKRNSTILPVSITKPEDYCRE</sequence>
<evidence type="ECO:0000313" key="3">
    <source>
        <dbReference type="EMBL" id="VFK39212.1"/>
    </source>
</evidence>
<proteinExistence type="predicted"/>
<name>A0A450YCE4_9GAMM</name>
<dbReference type="EMBL" id="CAADFU010000002">
    <property type="protein sequence ID" value="VFK39212.1"/>
    <property type="molecule type" value="Genomic_DNA"/>
</dbReference>